<dbReference type="AlphaFoldDB" id="A0A8H5GC30"/>
<gene>
    <name evidence="1" type="ORF">D9756_002709</name>
</gene>
<dbReference type="EMBL" id="JAACJO010000002">
    <property type="protein sequence ID" value="KAF5362096.1"/>
    <property type="molecule type" value="Genomic_DNA"/>
</dbReference>
<comment type="caution">
    <text evidence="1">The sequence shown here is derived from an EMBL/GenBank/DDBJ whole genome shotgun (WGS) entry which is preliminary data.</text>
</comment>
<evidence type="ECO:0000313" key="2">
    <source>
        <dbReference type="Proteomes" id="UP000559027"/>
    </source>
</evidence>
<name>A0A8H5GC30_9AGAR</name>
<proteinExistence type="predicted"/>
<reference evidence="1 2" key="1">
    <citation type="journal article" date="2020" name="ISME J.">
        <title>Uncovering the hidden diversity of litter-decomposition mechanisms in mushroom-forming fungi.</title>
        <authorList>
            <person name="Floudas D."/>
            <person name="Bentzer J."/>
            <person name="Ahren D."/>
            <person name="Johansson T."/>
            <person name="Persson P."/>
            <person name="Tunlid A."/>
        </authorList>
    </citation>
    <scope>NUCLEOTIDE SEQUENCE [LARGE SCALE GENOMIC DNA]</scope>
    <source>
        <strain evidence="1 2">CBS 146.42</strain>
    </source>
</reference>
<dbReference type="OrthoDB" id="3181259at2759"/>
<sequence length="252" mass="28286">MHSPEEPLDPIIDDPGSVITDVVTFPNLHTFAWDCSDSNFLDDLVLRYIHTPVLRHLCWTEILEEMWSDGIGPFLPFCQSFPASPIKTLILRTNCADDRTLDYLASSLQEVETIGITGLDFSSIVDSLMRQNGPQPSWPFPKMKELLIDGFAYEGRTEVDVGESVRFVTALASRAAALDETICVHLAGVILHWDFVVYPGPLHGGEKLIIREGRYSTGTVPTWYHALLPGIERLERTRSKAENVLLNFAYSH</sequence>
<organism evidence="1 2">
    <name type="scientific">Leucocoprinus leucothites</name>
    <dbReference type="NCBI Taxonomy" id="201217"/>
    <lineage>
        <taxon>Eukaryota</taxon>
        <taxon>Fungi</taxon>
        <taxon>Dikarya</taxon>
        <taxon>Basidiomycota</taxon>
        <taxon>Agaricomycotina</taxon>
        <taxon>Agaricomycetes</taxon>
        <taxon>Agaricomycetidae</taxon>
        <taxon>Agaricales</taxon>
        <taxon>Agaricineae</taxon>
        <taxon>Agaricaceae</taxon>
        <taxon>Leucocoprinus</taxon>
    </lineage>
</organism>
<accession>A0A8H5GC30</accession>
<keyword evidence="2" id="KW-1185">Reference proteome</keyword>
<dbReference type="Proteomes" id="UP000559027">
    <property type="component" value="Unassembled WGS sequence"/>
</dbReference>
<protein>
    <submittedName>
        <fullName evidence="1">Uncharacterized protein</fullName>
    </submittedName>
</protein>
<evidence type="ECO:0000313" key="1">
    <source>
        <dbReference type="EMBL" id="KAF5362096.1"/>
    </source>
</evidence>